<evidence type="ECO:0000313" key="4">
    <source>
        <dbReference type="EMBL" id="AOZ05856.1"/>
    </source>
</evidence>
<dbReference type="Gene3D" id="1.25.40.20">
    <property type="entry name" value="Ankyrin repeat-containing domain"/>
    <property type="match status" value="2"/>
</dbReference>
<evidence type="ECO:0008006" key="6">
    <source>
        <dbReference type="Google" id="ProtNLM"/>
    </source>
</evidence>
<dbReference type="Proteomes" id="UP000177515">
    <property type="component" value="Chromosome 1"/>
</dbReference>
<proteinExistence type="predicted"/>
<dbReference type="PANTHER" id="PTHR24173:SF74">
    <property type="entry name" value="ANKYRIN REPEAT DOMAIN-CONTAINING PROTEIN 16"/>
    <property type="match status" value="1"/>
</dbReference>
<dbReference type="RefSeq" id="WP_071068917.1">
    <property type="nucleotide sequence ID" value="NZ_CP017754.1"/>
</dbReference>
<feature type="repeat" description="ANK" evidence="3">
    <location>
        <begin position="293"/>
        <end position="325"/>
    </location>
</feature>
<dbReference type="SMART" id="SM00248">
    <property type="entry name" value="ANK"/>
    <property type="match status" value="5"/>
</dbReference>
<evidence type="ECO:0000256" key="1">
    <source>
        <dbReference type="ARBA" id="ARBA00022737"/>
    </source>
</evidence>
<dbReference type="SUPFAM" id="SSF48403">
    <property type="entry name" value="Ankyrin repeat"/>
    <property type="match status" value="1"/>
</dbReference>
<sequence>MTTTNIAAIRRPITSIDQLMKEADALIQRYFKNEISLEKARCVLDKTLMSAALETIGGPDAATAVLEAAVALDHPAFVRELLDAGANPDGLKFDGYGPESNGCPLATAIFDIYEISSAFIINMLLIEGATPDRRRTGDTLLHALARGGDLLGADPDRAQCFHWMVAAGWVVNARNDDGATPLIEAANLGNHYAVAALIALGADVHAVDVYGYSALDMALKSIDQNGVAACVEALVGAGAKPCKPCGDDYYEERERLRGEYDQITQRIKTNGDLTELVQILDKGQHLESRVDNEGATPLIVAAKHGNHKVLTFLMGCGANINAVDHDGLNALDHAVGAARQCRTELLLSVAMATQPVGA</sequence>
<dbReference type="EMBL" id="CP017754">
    <property type="protein sequence ID" value="AOZ05856.1"/>
    <property type="molecule type" value="Genomic_DNA"/>
</dbReference>
<reference evidence="4 5" key="1">
    <citation type="submission" date="2016-10" db="EMBL/GenBank/DDBJ databases">
        <title>Complete genome sequences of three Cupriavidus strains isolated from various Malaysian environments.</title>
        <authorList>
            <person name="Abdullah A.A.-A."/>
            <person name="Shafie N.A.H."/>
            <person name="Lau N.S."/>
        </authorList>
    </citation>
    <scope>NUCLEOTIDE SEQUENCE [LARGE SCALE GENOMIC DNA]</scope>
    <source>
        <strain evidence="4 5">USMAA1020</strain>
    </source>
</reference>
<keyword evidence="5" id="KW-1185">Reference proteome</keyword>
<feature type="repeat" description="ANK" evidence="3">
    <location>
        <begin position="177"/>
        <end position="209"/>
    </location>
</feature>
<dbReference type="InterPro" id="IPR036770">
    <property type="entry name" value="Ankyrin_rpt-contain_sf"/>
</dbReference>
<organism evidence="4 5">
    <name type="scientific">Cupriavidus malaysiensis</name>
    <dbReference type="NCBI Taxonomy" id="367825"/>
    <lineage>
        <taxon>Bacteria</taxon>
        <taxon>Pseudomonadati</taxon>
        <taxon>Pseudomonadota</taxon>
        <taxon>Betaproteobacteria</taxon>
        <taxon>Burkholderiales</taxon>
        <taxon>Burkholderiaceae</taxon>
        <taxon>Cupriavidus</taxon>
    </lineage>
</organism>
<evidence type="ECO:0000313" key="5">
    <source>
        <dbReference type="Proteomes" id="UP000177515"/>
    </source>
</evidence>
<dbReference type="Pfam" id="PF12796">
    <property type="entry name" value="Ank_2"/>
    <property type="match status" value="2"/>
</dbReference>
<dbReference type="PROSITE" id="PS50088">
    <property type="entry name" value="ANK_REPEAT"/>
    <property type="match status" value="2"/>
</dbReference>
<evidence type="ECO:0000256" key="2">
    <source>
        <dbReference type="ARBA" id="ARBA00023043"/>
    </source>
</evidence>
<dbReference type="PROSITE" id="PS50297">
    <property type="entry name" value="ANK_REP_REGION"/>
    <property type="match status" value="2"/>
</dbReference>
<protein>
    <recommendedName>
        <fullName evidence="6">Ankyrin repeat domain-containing protein</fullName>
    </recommendedName>
</protein>
<name>A0ABN4TML9_9BURK</name>
<evidence type="ECO:0000256" key="3">
    <source>
        <dbReference type="PROSITE-ProRule" id="PRU00023"/>
    </source>
</evidence>
<dbReference type="PANTHER" id="PTHR24173">
    <property type="entry name" value="ANKYRIN REPEAT CONTAINING"/>
    <property type="match status" value="1"/>
</dbReference>
<keyword evidence="2 3" id="KW-0040">ANK repeat</keyword>
<dbReference type="InterPro" id="IPR002110">
    <property type="entry name" value="Ankyrin_rpt"/>
</dbReference>
<keyword evidence="1" id="KW-0677">Repeat</keyword>
<gene>
    <name evidence="4" type="ORF">BKK80_08530</name>
</gene>
<accession>A0ABN4TML9</accession>